<dbReference type="OrthoDB" id="2765619at2"/>
<reference evidence="3" key="1">
    <citation type="submission" date="2016-10" db="EMBL/GenBank/DDBJ databases">
        <authorList>
            <person name="Varghese N."/>
            <person name="Submissions S."/>
        </authorList>
    </citation>
    <scope>NUCLEOTIDE SEQUENCE [LARGE SCALE GENOMIC DNA]</scope>
    <source>
        <strain evidence="3">IBRC-M 10761</strain>
    </source>
</reference>
<dbReference type="STRING" id="1416801.SAMN05192553_11044"/>
<sequence length="709" mass="80423">MGKRCMLALLAIGLACATVTGKTVYVVGKAENDLVLWLSSEGFQVEFFRDTQSAMEEIPAASTLLVLADAYPIEKVPVPGDFYRVMDEKNIRYYIEFPQRVPGLIGEGKVLHNRLERAVVAGNHFGTKLPALRILGINDCHLIAAEASDPLLVLAKVAGLDTAPYGLSGLPVHPLLVKKDAGYIALTKLSDFAKGRYGPQAHWQEVWAHLIGQLTGTWDLTFAGWPRYLKPAFGEGEAVTLADKENSVDRGVAWFAKGKFYIHEDWKERWLRYQADGTNPVGPPVPRDFPVGDGSEGLLEGHSSTIYYDGSQQYRYWIRADVQGEGAFALAAAGRLLDEPDHFSTAENLVDFIFRENLRNGPRNQPDSAAFGLIGWSHTHPRVYYGDDNARAVLGILGAMAFMERDTWNQEMTEAILANFRTSGENGFRSNRIENRDLQRQGWKHYWNRDFINPAPHFESWMWALYLWLYDKTGYEPLLEKAKTAIKITMDAYPEDWLWTNGIQQERARMILPLAWLVRIEDRPEHRAWLDRVVSKLLENQVESGAIREELGGNDKGRYGRTKSNEAYGLHEAPLIFENGDPIADMLYTSNFAFFSLNEAAHATGNPRYQEAVGRLSDFLTRIQVKSERFADLDGAWFRAFDYNRWEYWASNADVGWGAWGTLSGWTQSWIVATQVLVLTDQSYWDLTGDSKIHRHMEGRLELMLEDYK</sequence>
<proteinExistence type="predicted"/>
<organism evidence="2 3">
    <name type="scientific">Cyclobacterium xiamenense</name>
    <dbReference type="NCBI Taxonomy" id="1297121"/>
    <lineage>
        <taxon>Bacteria</taxon>
        <taxon>Pseudomonadati</taxon>
        <taxon>Bacteroidota</taxon>
        <taxon>Cytophagia</taxon>
        <taxon>Cytophagales</taxon>
        <taxon>Cyclobacteriaceae</taxon>
        <taxon>Cyclobacterium</taxon>
    </lineage>
</organism>
<dbReference type="GO" id="GO:0005975">
    <property type="term" value="P:carbohydrate metabolic process"/>
    <property type="evidence" value="ECO:0007669"/>
    <property type="project" value="InterPro"/>
</dbReference>
<evidence type="ECO:0000313" key="2">
    <source>
        <dbReference type="EMBL" id="SEJ73419.1"/>
    </source>
</evidence>
<dbReference type="EMBL" id="FNZH01000010">
    <property type="protein sequence ID" value="SEJ73419.1"/>
    <property type="molecule type" value="Genomic_DNA"/>
</dbReference>
<dbReference type="Proteomes" id="UP000199403">
    <property type="component" value="Unassembled WGS sequence"/>
</dbReference>
<feature type="signal peptide" evidence="1">
    <location>
        <begin position="1"/>
        <end position="17"/>
    </location>
</feature>
<protein>
    <submittedName>
        <fullName evidence="2">Uncharacterized protein</fullName>
    </submittedName>
</protein>
<keyword evidence="3" id="KW-1185">Reference proteome</keyword>
<accession>A0A1H7B6V2</accession>
<dbReference type="SUPFAM" id="SSF48208">
    <property type="entry name" value="Six-hairpin glycosidases"/>
    <property type="match status" value="1"/>
</dbReference>
<evidence type="ECO:0000256" key="1">
    <source>
        <dbReference type="SAM" id="SignalP"/>
    </source>
</evidence>
<keyword evidence="1" id="KW-0732">Signal</keyword>
<dbReference type="AlphaFoldDB" id="A0A1H7B6V2"/>
<gene>
    <name evidence="2" type="ORF">SAMN05192553_11044</name>
</gene>
<name>A0A1H7B6V2_9BACT</name>
<feature type="chain" id="PRO_5011553751" evidence="1">
    <location>
        <begin position="18"/>
        <end position="709"/>
    </location>
</feature>
<evidence type="ECO:0000313" key="3">
    <source>
        <dbReference type="Proteomes" id="UP000199403"/>
    </source>
</evidence>
<dbReference type="PROSITE" id="PS51257">
    <property type="entry name" value="PROKAR_LIPOPROTEIN"/>
    <property type="match status" value="1"/>
</dbReference>
<dbReference type="InterPro" id="IPR008928">
    <property type="entry name" value="6-hairpin_glycosidase_sf"/>
</dbReference>